<name>A0A6C0GNT3_9BACT</name>
<sequence length="346" mass="39264">MSVNKYLFRTHIIGSYLPSICLAILLLCILSPVKAQYGTGNLEKIKKLEGRTLIVVEEEVSARIVKILKTKRNPDQLDRYQKKIAAYNAALHEAVEKFWKFNTPVVYKTFSEAEKLFKSKDYAVLFCATYENNKRVGESGAKMLQGIAWSYQDVNVKRDYWDKYTVMQIRLIEELNKPEPVFSQNLSNVFPEKSDIVFGLQALQQYACSEKNSKDLSFKKAMQVSSDDLSSKTLLLKQEWIHTSLSETEVKSIYPYNVQISDGATFNNLVMQADSGYAYVQIIPQIASTKNRIKIQYLHVIMDATDGKILGLSSPGMSDGTKIITKANLKDYLHSVKHKDAKAANQ</sequence>
<dbReference type="RefSeq" id="WP_162445695.1">
    <property type="nucleotide sequence ID" value="NZ_CP048222.1"/>
</dbReference>
<gene>
    <name evidence="1" type="ORF">GXP67_25220</name>
</gene>
<proteinExistence type="predicted"/>
<dbReference type="Proteomes" id="UP000480178">
    <property type="component" value="Chromosome"/>
</dbReference>
<evidence type="ECO:0000313" key="1">
    <source>
        <dbReference type="EMBL" id="QHT69711.1"/>
    </source>
</evidence>
<evidence type="ECO:0000313" key="2">
    <source>
        <dbReference type="Proteomes" id="UP000480178"/>
    </source>
</evidence>
<dbReference type="EMBL" id="CP048222">
    <property type="protein sequence ID" value="QHT69711.1"/>
    <property type="molecule type" value="Genomic_DNA"/>
</dbReference>
<organism evidence="1 2">
    <name type="scientific">Rhodocytophaga rosea</name>
    <dbReference type="NCBI Taxonomy" id="2704465"/>
    <lineage>
        <taxon>Bacteria</taxon>
        <taxon>Pseudomonadati</taxon>
        <taxon>Bacteroidota</taxon>
        <taxon>Cytophagia</taxon>
        <taxon>Cytophagales</taxon>
        <taxon>Rhodocytophagaceae</taxon>
        <taxon>Rhodocytophaga</taxon>
    </lineage>
</organism>
<protein>
    <submittedName>
        <fullName evidence="1">Uncharacterized protein</fullName>
    </submittedName>
</protein>
<keyword evidence="2" id="KW-1185">Reference proteome</keyword>
<accession>A0A6C0GNT3</accession>
<dbReference type="AlphaFoldDB" id="A0A6C0GNT3"/>
<dbReference type="KEGG" id="rhoz:GXP67_25220"/>
<reference evidence="1 2" key="1">
    <citation type="submission" date="2020-01" db="EMBL/GenBank/DDBJ databases">
        <authorList>
            <person name="Kim M.K."/>
        </authorList>
    </citation>
    <scope>NUCLEOTIDE SEQUENCE [LARGE SCALE GENOMIC DNA]</scope>
    <source>
        <strain evidence="1 2">172606-1</strain>
    </source>
</reference>